<dbReference type="OrthoDB" id="77059at2759"/>
<gene>
    <name evidence="3" type="ORF">ACHHYP_11072</name>
</gene>
<dbReference type="EMBL" id="KM038819">
    <property type="protein sequence ID" value="AIG56280.1"/>
    <property type="molecule type" value="Genomic_DNA"/>
</dbReference>
<protein>
    <submittedName>
        <fullName evidence="2">Secreted protein</fullName>
    </submittedName>
</protein>
<keyword evidence="4" id="KW-1185">Reference proteome</keyword>
<feature type="chain" id="PRO_5002027503" evidence="1">
    <location>
        <begin position="20"/>
        <end position="139"/>
    </location>
</feature>
<sequence length="139" mass="14160">MSPMRTSIVLALLVCLVTAATNSTNATTPAVTSIVNSECQTAFQQYFTPVSACTDAMANTATFCADTKCVTALSTFVSKFPVECQAIGTSSSVAAQVTPTTFANIQNLLQKCQTGQTGAAAGANVAVATVLIAALAQLL</sequence>
<organism evidence="2">
    <name type="scientific">Achlya hypogyna</name>
    <name type="common">Oomycete</name>
    <name type="synonym">Protoachlya hypogyna</name>
    <dbReference type="NCBI Taxonomy" id="1202772"/>
    <lineage>
        <taxon>Eukaryota</taxon>
        <taxon>Sar</taxon>
        <taxon>Stramenopiles</taxon>
        <taxon>Oomycota</taxon>
        <taxon>Saprolegniomycetes</taxon>
        <taxon>Saprolegniales</taxon>
        <taxon>Achlyaceae</taxon>
        <taxon>Achlya</taxon>
    </lineage>
</organism>
<evidence type="ECO:0000313" key="2">
    <source>
        <dbReference type="EMBL" id="AIG56280.1"/>
    </source>
</evidence>
<feature type="signal peptide" evidence="1">
    <location>
        <begin position="1"/>
        <end position="19"/>
    </location>
</feature>
<dbReference type="Proteomes" id="UP000243579">
    <property type="component" value="Unassembled WGS sequence"/>
</dbReference>
<dbReference type="EMBL" id="JNBR01001541">
    <property type="protein sequence ID" value="OQR86029.1"/>
    <property type="molecule type" value="Genomic_DNA"/>
</dbReference>
<reference evidence="2 4" key="1">
    <citation type="journal article" date="2014" name="Genome Biol. Evol.">
        <title>The secreted proteins of Achlya hypogyna and Thraustotheca clavata identify the ancestral oomycete secretome and reveal gene acquisitions by horizontal gene transfer.</title>
        <authorList>
            <person name="Misner I."/>
            <person name="Blouin N."/>
            <person name="Leonard G."/>
            <person name="Richards T.A."/>
            <person name="Lane C.E."/>
        </authorList>
    </citation>
    <scope>NUCLEOTIDE SEQUENCE</scope>
    <source>
        <strain evidence="2 4">ATCC 48635</strain>
    </source>
</reference>
<evidence type="ECO:0000256" key="1">
    <source>
        <dbReference type="SAM" id="SignalP"/>
    </source>
</evidence>
<proteinExistence type="predicted"/>
<accession>A0A0A7CP72</accession>
<dbReference type="AlphaFoldDB" id="A0A0A7CP72"/>
<keyword evidence="1" id="KW-0732">Signal</keyword>
<evidence type="ECO:0000313" key="4">
    <source>
        <dbReference type="Proteomes" id="UP000243579"/>
    </source>
</evidence>
<name>A0A0A7CP72_ACHHY</name>
<evidence type="ECO:0000313" key="3">
    <source>
        <dbReference type="EMBL" id="OQR86029.1"/>
    </source>
</evidence>